<name>A0A1G9J702_9BACT</name>
<protein>
    <recommendedName>
        <fullName evidence="3">3-oxoacyl-ACP synthase</fullName>
    </recommendedName>
</protein>
<accession>A0A1G9J702</accession>
<dbReference type="Proteomes" id="UP000198510">
    <property type="component" value="Unassembled WGS sequence"/>
</dbReference>
<dbReference type="AlphaFoldDB" id="A0A1G9J702"/>
<sequence>MSLRTQKEALLTQLHAVVDEKIATAQAAIASAKESRDGETKSTAGDKYETGRAMMQIEMDRHEAQLGKALALKNELARVDLTKTYAKAEFGSLVATTQGTYLLAIGLGKVDAEGQTYFTVSLASPIGQLLQGKSTGDAVQFGGRTLVIEALV</sequence>
<keyword evidence="2" id="KW-1185">Reference proteome</keyword>
<dbReference type="OrthoDB" id="667380at2"/>
<evidence type="ECO:0008006" key="3">
    <source>
        <dbReference type="Google" id="ProtNLM"/>
    </source>
</evidence>
<dbReference type="STRING" id="1075417.SAMN05421823_105217"/>
<evidence type="ECO:0000313" key="1">
    <source>
        <dbReference type="EMBL" id="SDL33025.1"/>
    </source>
</evidence>
<dbReference type="EMBL" id="FNFO01000005">
    <property type="protein sequence ID" value="SDL33025.1"/>
    <property type="molecule type" value="Genomic_DNA"/>
</dbReference>
<gene>
    <name evidence="1" type="ORF">SAMN05421823_105217</name>
</gene>
<evidence type="ECO:0000313" key="2">
    <source>
        <dbReference type="Proteomes" id="UP000198510"/>
    </source>
</evidence>
<proteinExistence type="predicted"/>
<dbReference type="RefSeq" id="WP_089683313.1">
    <property type="nucleotide sequence ID" value="NZ_FNFO01000005.1"/>
</dbReference>
<organism evidence="1 2">
    <name type="scientific">Catalinimonas alkaloidigena</name>
    <dbReference type="NCBI Taxonomy" id="1075417"/>
    <lineage>
        <taxon>Bacteria</taxon>
        <taxon>Pseudomonadati</taxon>
        <taxon>Bacteroidota</taxon>
        <taxon>Cytophagia</taxon>
        <taxon>Cytophagales</taxon>
        <taxon>Catalimonadaceae</taxon>
        <taxon>Catalinimonas</taxon>
    </lineage>
</organism>
<reference evidence="1 2" key="1">
    <citation type="submission" date="2016-10" db="EMBL/GenBank/DDBJ databases">
        <authorList>
            <person name="de Groot N.N."/>
        </authorList>
    </citation>
    <scope>NUCLEOTIDE SEQUENCE [LARGE SCALE GENOMIC DNA]</scope>
    <source>
        <strain evidence="1 2">DSM 25186</strain>
    </source>
</reference>